<comment type="subcellular location">
    <subcellularLocation>
        <location evidence="1">Membrane</location>
        <topology evidence="1">Single-pass type I membrane protein</topology>
    </subcellularLocation>
</comment>
<evidence type="ECO:0000256" key="3">
    <source>
        <dbReference type="ARBA" id="ARBA00022553"/>
    </source>
</evidence>
<dbReference type="InterPro" id="IPR036179">
    <property type="entry name" value="Ig-like_dom_sf"/>
</dbReference>
<comment type="function">
    <text evidence="14">ICAM proteins are ligands for the leukocyte adhesion protein LFA-1 (integrin alpha-L/beta-2). ICAM3 is also a ligand for integrin alpha-D/beta-2. In association with integrin alpha-L/beta-2, contributes to apoptotic neutrophil phagocytosis by macrophages.</text>
</comment>
<dbReference type="FunFam" id="2.60.40.10:FF:000194">
    <property type="entry name" value="Intercellular adhesion molecule 1"/>
    <property type="match status" value="1"/>
</dbReference>
<dbReference type="InterPro" id="IPR003987">
    <property type="entry name" value="ICAM_VCAM_N"/>
</dbReference>
<feature type="transmembrane region" description="Helical" evidence="17">
    <location>
        <begin position="498"/>
        <end position="520"/>
    </location>
</feature>
<dbReference type="InterPro" id="IPR047012">
    <property type="entry name" value="ICAM_VCAM"/>
</dbReference>
<dbReference type="FunFam" id="2.60.40.10:FF:000338">
    <property type="entry name" value="intercellular adhesion molecule 5"/>
    <property type="match status" value="1"/>
</dbReference>
<evidence type="ECO:0000256" key="5">
    <source>
        <dbReference type="ARBA" id="ARBA00022729"/>
    </source>
</evidence>
<keyword evidence="7" id="KW-0130">Cell adhesion</keyword>
<dbReference type="CDD" id="cd00096">
    <property type="entry name" value="Ig"/>
    <property type="match status" value="1"/>
</dbReference>
<keyword evidence="10 17" id="KW-0472">Membrane</keyword>
<gene>
    <name evidence="19" type="primary">Icam3</name>
    <name evidence="19" type="ORF">FOF47_R13151</name>
</gene>
<proteinExistence type="inferred from homology"/>
<dbReference type="Gene3D" id="2.60.40.10">
    <property type="entry name" value="Immunoglobulins"/>
    <property type="match status" value="5"/>
</dbReference>
<name>A0A6G1AUP3_CROCR</name>
<keyword evidence="9 17" id="KW-1133">Transmembrane helix</keyword>
<evidence type="ECO:0000256" key="16">
    <source>
        <dbReference type="ARBA" id="ARBA00069855"/>
    </source>
</evidence>
<dbReference type="PRINTS" id="PR01473">
    <property type="entry name" value="ICAM"/>
</dbReference>
<feature type="non-terminal residue" evidence="19">
    <location>
        <position position="1"/>
    </location>
</feature>
<dbReference type="SMART" id="SM00409">
    <property type="entry name" value="IG"/>
    <property type="match status" value="2"/>
</dbReference>
<evidence type="ECO:0000313" key="20">
    <source>
        <dbReference type="Proteomes" id="UP000475037"/>
    </source>
</evidence>
<keyword evidence="13" id="KW-0393">Immunoglobulin domain</keyword>
<accession>A0A6G1AUP3</accession>
<comment type="caution">
    <text evidence="19">The sequence shown here is derived from an EMBL/GenBank/DDBJ whole genome shotgun (WGS) entry which is preliminary data.</text>
</comment>
<dbReference type="GO" id="GO:0005886">
    <property type="term" value="C:plasma membrane"/>
    <property type="evidence" value="ECO:0007669"/>
    <property type="project" value="TreeGrafter"/>
</dbReference>
<comment type="subunit">
    <text evidence="15">Interacts with moesin/MSN.</text>
</comment>
<evidence type="ECO:0000256" key="12">
    <source>
        <dbReference type="ARBA" id="ARBA00023180"/>
    </source>
</evidence>
<evidence type="ECO:0000313" key="19">
    <source>
        <dbReference type="EMBL" id="KAF0878993.1"/>
    </source>
</evidence>
<feature type="domain" description="Ig-like" evidence="18">
    <location>
        <begin position="381"/>
        <end position="459"/>
    </location>
</feature>
<dbReference type="AlphaFoldDB" id="A0A6G1AUP3"/>
<protein>
    <recommendedName>
        <fullName evidence="16">Intercellular adhesion molecule 3</fullName>
    </recommendedName>
</protein>
<dbReference type="InterPro" id="IPR003599">
    <property type="entry name" value="Ig_sub"/>
</dbReference>
<dbReference type="FunFam" id="2.60.40.10:FF:000459">
    <property type="entry name" value="Intercellular adhesion molecule 1"/>
    <property type="match status" value="1"/>
</dbReference>
<evidence type="ECO:0000256" key="6">
    <source>
        <dbReference type="ARBA" id="ARBA00022737"/>
    </source>
</evidence>
<evidence type="ECO:0000259" key="18">
    <source>
        <dbReference type="PROSITE" id="PS50835"/>
    </source>
</evidence>
<dbReference type="InterPro" id="IPR003988">
    <property type="entry name" value="ICAM"/>
</dbReference>
<reference evidence="19 20" key="1">
    <citation type="submission" date="2019-11" db="EMBL/GenBank/DDBJ databases">
        <authorList>
            <person name="Yang C."/>
            <person name="Li F."/>
        </authorList>
    </citation>
    <scope>NUCLEOTIDE SEQUENCE [LARGE SCALE GENOMIC DNA]</scope>
    <source>
        <strain evidence="19">KB4526</strain>
        <tissue evidence="19">Muscle</tissue>
    </source>
</reference>
<evidence type="ECO:0000256" key="7">
    <source>
        <dbReference type="ARBA" id="ARBA00022889"/>
    </source>
</evidence>
<keyword evidence="20" id="KW-1185">Reference proteome</keyword>
<dbReference type="PRINTS" id="PR01472">
    <property type="entry name" value="ICAMVCAM1"/>
</dbReference>
<dbReference type="Pfam" id="PF21146">
    <property type="entry name" value="ICAM1_3_5_D2"/>
    <property type="match status" value="1"/>
</dbReference>
<evidence type="ECO:0000256" key="17">
    <source>
        <dbReference type="SAM" id="Phobius"/>
    </source>
</evidence>
<dbReference type="SUPFAM" id="SSF48726">
    <property type="entry name" value="Immunoglobulin"/>
    <property type="match status" value="5"/>
</dbReference>
<dbReference type="FunFam" id="2.60.40.10:FF:000648">
    <property type="entry name" value="Intercellular adhesion molecule 1"/>
    <property type="match status" value="1"/>
</dbReference>
<evidence type="ECO:0000256" key="9">
    <source>
        <dbReference type="ARBA" id="ARBA00022989"/>
    </source>
</evidence>
<evidence type="ECO:0000256" key="11">
    <source>
        <dbReference type="ARBA" id="ARBA00023157"/>
    </source>
</evidence>
<keyword evidence="3" id="KW-0597">Phosphoprotein</keyword>
<evidence type="ECO:0000256" key="1">
    <source>
        <dbReference type="ARBA" id="ARBA00004479"/>
    </source>
</evidence>
<dbReference type="GO" id="GO:0005178">
    <property type="term" value="F:integrin binding"/>
    <property type="evidence" value="ECO:0007669"/>
    <property type="project" value="InterPro"/>
</dbReference>
<dbReference type="InterPro" id="IPR013783">
    <property type="entry name" value="Ig-like_fold"/>
</dbReference>
<feature type="non-terminal residue" evidence="19">
    <location>
        <position position="556"/>
    </location>
</feature>
<dbReference type="FunFam" id="2.60.40.10:FF:002232">
    <property type="entry name" value="Intercellular adhesion molecule 3"/>
    <property type="match status" value="1"/>
</dbReference>
<dbReference type="PANTHER" id="PTHR13771">
    <property type="entry name" value="INTERCELLULAR ADHESION MOLECULE"/>
    <property type="match status" value="1"/>
</dbReference>
<evidence type="ECO:0000256" key="4">
    <source>
        <dbReference type="ARBA" id="ARBA00022692"/>
    </source>
</evidence>
<organism evidence="19 20">
    <name type="scientific">Crocuta crocuta</name>
    <name type="common">Spotted hyena</name>
    <dbReference type="NCBI Taxonomy" id="9678"/>
    <lineage>
        <taxon>Eukaryota</taxon>
        <taxon>Metazoa</taxon>
        <taxon>Chordata</taxon>
        <taxon>Craniata</taxon>
        <taxon>Vertebrata</taxon>
        <taxon>Euteleostomi</taxon>
        <taxon>Mammalia</taxon>
        <taxon>Eutheria</taxon>
        <taxon>Laurasiatheria</taxon>
        <taxon>Carnivora</taxon>
        <taxon>Feliformia</taxon>
        <taxon>Hyaenidae</taxon>
        <taxon>Crocuta</taxon>
    </lineage>
</organism>
<dbReference type="InterPro" id="IPR013768">
    <property type="entry name" value="ICAM_N"/>
</dbReference>
<evidence type="ECO:0000256" key="13">
    <source>
        <dbReference type="ARBA" id="ARBA00023319"/>
    </source>
</evidence>
<dbReference type="GO" id="GO:0006909">
    <property type="term" value="P:phagocytosis"/>
    <property type="evidence" value="ECO:0007669"/>
    <property type="project" value="UniProtKB-KW"/>
</dbReference>
<keyword evidence="4 17" id="KW-0812">Transmembrane</keyword>
<evidence type="ECO:0000256" key="10">
    <source>
        <dbReference type="ARBA" id="ARBA00023136"/>
    </source>
</evidence>
<dbReference type="Proteomes" id="UP000475037">
    <property type="component" value="Unassembled WGS sequence"/>
</dbReference>
<dbReference type="PROSITE" id="PS50835">
    <property type="entry name" value="IG_LIKE"/>
    <property type="match status" value="1"/>
</dbReference>
<keyword evidence="8" id="KW-0581">Phagocytosis</keyword>
<keyword evidence="5" id="KW-0732">Signal</keyword>
<dbReference type="EMBL" id="VOAJ01003674">
    <property type="protein sequence ID" value="KAF0878993.1"/>
    <property type="molecule type" value="Genomic_DNA"/>
</dbReference>
<keyword evidence="11" id="KW-1015">Disulfide bond</keyword>
<dbReference type="InterPro" id="IPR048679">
    <property type="entry name" value="ICAM1_3_5_D2"/>
</dbReference>
<evidence type="ECO:0000256" key="2">
    <source>
        <dbReference type="ARBA" id="ARBA00005925"/>
    </source>
</evidence>
<dbReference type="PANTHER" id="PTHR13771:SF17">
    <property type="entry name" value="INTERCELLULAR ADHESION MOLECULE 3"/>
    <property type="match status" value="1"/>
</dbReference>
<dbReference type="Pfam" id="PF03921">
    <property type="entry name" value="ICAM_N"/>
    <property type="match status" value="1"/>
</dbReference>
<keyword evidence="6" id="KW-0677">Repeat</keyword>
<evidence type="ECO:0000256" key="14">
    <source>
        <dbReference type="ARBA" id="ARBA00059474"/>
    </source>
</evidence>
<dbReference type="GO" id="GO:0098609">
    <property type="term" value="P:cell-cell adhesion"/>
    <property type="evidence" value="ECO:0007669"/>
    <property type="project" value="InterPro"/>
</dbReference>
<dbReference type="InterPro" id="IPR007110">
    <property type="entry name" value="Ig-like_dom"/>
</dbReference>
<evidence type="ECO:0000256" key="15">
    <source>
        <dbReference type="ARBA" id="ARBA00063734"/>
    </source>
</evidence>
<sequence length="556" mass="59981">CPSVPTGTRGQEFSLRVEPHNPVLPAGGSFLVNCSTDCPQPKLIILETSLSKQPVANSLGWAAFQVSNVTSDSLVLCSGFCDALQMIGSSVITVYRFPERVELAPLPTWQPVGEHLTLRCLVAGGAPRANLTVVLLRGEEELSRQPAVGEPAEATVTVLAGRDDHLASFSCRTELDLRSRGLELFQNSSAPRQLRTFALPMTSPHLVVPRLLEVGTTFSASCTLDGLFPASEVQVQLALGNQMLNPAVESAGDTVTATATATVSAEQKGAREIVCNMTLGSDSRQARENLTVYSFWGPILNLSNSNASEGAEVTVTCVAGARAQVTLDGVPAAGPGQPVQLQLNATERDDRRNFFCNATLEVDGEILHRNRSVQLRVLYGPKIDQAKCPQHLTWEARTTQVLQCQARGNPDPQVHCFKEGSWKEVRVGFPFTVTLNYSGTYSCRAVSSRGTHTVIVVMNVQGEPKRGRGSRRATRGGQSACIYSLLLCIGQNPHAATIAMVVLTILGLVTTGTALAYVFWIQKRGDIYHVNKRSTWLPLTSRQPEVPVGEEPVGEE</sequence>
<keyword evidence="12" id="KW-0325">Glycoprotein</keyword>
<evidence type="ECO:0000256" key="8">
    <source>
        <dbReference type="ARBA" id="ARBA00022907"/>
    </source>
</evidence>
<comment type="similarity">
    <text evidence="2">Belongs to the immunoglobulin superfamily. ICAM family.</text>
</comment>